<dbReference type="InterPro" id="IPR032710">
    <property type="entry name" value="NTF2-like_dom_sf"/>
</dbReference>
<organism evidence="3 4">
    <name type="scientific">Vineibacter terrae</name>
    <dbReference type="NCBI Taxonomy" id="2586908"/>
    <lineage>
        <taxon>Bacteria</taxon>
        <taxon>Pseudomonadati</taxon>
        <taxon>Pseudomonadota</taxon>
        <taxon>Alphaproteobacteria</taxon>
        <taxon>Hyphomicrobiales</taxon>
        <taxon>Vineibacter</taxon>
    </lineage>
</organism>
<feature type="region of interest" description="Disordered" evidence="1">
    <location>
        <begin position="28"/>
        <end position="64"/>
    </location>
</feature>
<keyword evidence="4" id="KW-1185">Reference proteome</keyword>
<evidence type="ECO:0000256" key="1">
    <source>
        <dbReference type="SAM" id="MobiDB-lite"/>
    </source>
</evidence>
<proteinExistence type="predicted"/>
<reference evidence="3 4" key="1">
    <citation type="submission" date="2019-06" db="EMBL/GenBank/DDBJ databases">
        <title>New taxonomy in bacterial strain CC-CFT640, isolated from vineyard.</title>
        <authorList>
            <person name="Lin S.-Y."/>
            <person name="Tsai C.-F."/>
            <person name="Young C.-C."/>
        </authorList>
    </citation>
    <scope>NUCLEOTIDE SEQUENCE [LARGE SCALE GENOMIC DNA]</scope>
    <source>
        <strain evidence="3 4">CC-CFT640</strain>
    </source>
</reference>
<dbReference type="Gene3D" id="3.10.450.50">
    <property type="match status" value="1"/>
</dbReference>
<dbReference type="EMBL" id="VDUZ01000021">
    <property type="protein sequence ID" value="TXL74026.1"/>
    <property type="molecule type" value="Genomic_DNA"/>
</dbReference>
<feature type="domain" description="DUF4440" evidence="2">
    <location>
        <begin position="69"/>
        <end position="175"/>
    </location>
</feature>
<dbReference type="Pfam" id="PF14534">
    <property type="entry name" value="DUF4440"/>
    <property type="match status" value="1"/>
</dbReference>
<accession>A0A5C8PJM2</accession>
<dbReference type="InterPro" id="IPR027843">
    <property type="entry name" value="DUF4440"/>
</dbReference>
<comment type="caution">
    <text evidence="3">The sequence shown here is derived from an EMBL/GenBank/DDBJ whole genome shotgun (WGS) entry which is preliminary data.</text>
</comment>
<sequence length="185" mass="20179">MRLLACAASVAARWRAGQERRHGIGATTRIGLPNADQPATMHSSSRAAGRTRPEGRSRRTSMADNASMIVELDRKRMQAMATKDIAMLETVLADDLVYTHSSARVDTKRSLIDAMVSGATVYTGVDPSDVTAQDLGEAVVLTGLAQIRVTSNGTPNAFVVRFTDVYARRDGRWQMVTWQSTRLPT</sequence>
<name>A0A5C8PJM2_9HYPH</name>
<protein>
    <submittedName>
        <fullName evidence="3">Nuclear transport factor 2 family protein</fullName>
    </submittedName>
</protein>
<dbReference type="SUPFAM" id="SSF54427">
    <property type="entry name" value="NTF2-like"/>
    <property type="match status" value="1"/>
</dbReference>
<evidence type="ECO:0000259" key="2">
    <source>
        <dbReference type="Pfam" id="PF14534"/>
    </source>
</evidence>
<gene>
    <name evidence="3" type="ORF">FHP25_18725</name>
</gene>
<evidence type="ECO:0000313" key="4">
    <source>
        <dbReference type="Proteomes" id="UP000321638"/>
    </source>
</evidence>
<evidence type="ECO:0000313" key="3">
    <source>
        <dbReference type="EMBL" id="TXL74026.1"/>
    </source>
</evidence>
<dbReference type="OrthoDB" id="8912653at2"/>
<dbReference type="Proteomes" id="UP000321638">
    <property type="component" value="Unassembled WGS sequence"/>
</dbReference>
<dbReference type="AlphaFoldDB" id="A0A5C8PJM2"/>